<name>A0A0A0KZV0_CUCSA</name>
<dbReference type="EMBL" id="CM002925">
    <property type="protein sequence ID" value="KGN54983.1"/>
    <property type="molecule type" value="Genomic_DNA"/>
</dbReference>
<evidence type="ECO:0000256" key="1">
    <source>
        <dbReference type="SAM" id="MobiDB-lite"/>
    </source>
</evidence>
<evidence type="ECO:0000313" key="3">
    <source>
        <dbReference type="Proteomes" id="UP000029981"/>
    </source>
</evidence>
<reference evidence="2 3" key="2">
    <citation type="journal article" date="2009" name="PLoS ONE">
        <title>An integrated genetic and cytogenetic map of the cucumber genome.</title>
        <authorList>
            <person name="Ren Y."/>
            <person name="Zhang Z."/>
            <person name="Liu J."/>
            <person name="Staub J.E."/>
            <person name="Han Y."/>
            <person name="Cheng Z."/>
            <person name="Li X."/>
            <person name="Lu J."/>
            <person name="Miao H."/>
            <person name="Kang H."/>
            <person name="Xie B."/>
            <person name="Gu X."/>
            <person name="Wang X."/>
            <person name="Du Y."/>
            <person name="Jin W."/>
            <person name="Huang S."/>
        </authorList>
    </citation>
    <scope>NUCLEOTIDE SEQUENCE [LARGE SCALE GENOMIC DNA]</scope>
    <source>
        <strain evidence="3">cv. 9930</strain>
    </source>
</reference>
<organism evidence="2 3">
    <name type="scientific">Cucumis sativus</name>
    <name type="common">Cucumber</name>
    <dbReference type="NCBI Taxonomy" id="3659"/>
    <lineage>
        <taxon>Eukaryota</taxon>
        <taxon>Viridiplantae</taxon>
        <taxon>Streptophyta</taxon>
        <taxon>Embryophyta</taxon>
        <taxon>Tracheophyta</taxon>
        <taxon>Spermatophyta</taxon>
        <taxon>Magnoliopsida</taxon>
        <taxon>eudicotyledons</taxon>
        <taxon>Gunneridae</taxon>
        <taxon>Pentapetalae</taxon>
        <taxon>rosids</taxon>
        <taxon>fabids</taxon>
        <taxon>Cucurbitales</taxon>
        <taxon>Cucurbitaceae</taxon>
        <taxon>Benincaseae</taxon>
        <taxon>Cucumis</taxon>
    </lineage>
</organism>
<dbReference type="Proteomes" id="UP000029981">
    <property type="component" value="Chromosome 4"/>
</dbReference>
<reference evidence="2 3" key="1">
    <citation type="journal article" date="2009" name="Nat. Genet.">
        <title>The genome of the cucumber, Cucumis sativus L.</title>
        <authorList>
            <person name="Huang S."/>
            <person name="Li R."/>
            <person name="Zhang Z."/>
            <person name="Li L."/>
            <person name="Gu X."/>
            <person name="Fan W."/>
            <person name="Lucas W.J."/>
            <person name="Wang X."/>
            <person name="Xie B."/>
            <person name="Ni P."/>
            <person name="Ren Y."/>
            <person name="Zhu H."/>
            <person name="Li J."/>
            <person name="Lin K."/>
            <person name="Jin W."/>
            <person name="Fei Z."/>
            <person name="Li G."/>
            <person name="Staub J."/>
            <person name="Kilian A."/>
            <person name="van der Vossen E.A."/>
            <person name="Wu Y."/>
            <person name="Guo J."/>
            <person name="He J."/>
            <person name="Jia Z."/>
            <person name="Ren Y."/>
            <person name="Tian G."/>
            <person name="Lu Y."/>
            <person name="Ruan J."/>
            <person name="Qian W."/>
            <person name="Wang M."/>
            <person name="Huang Q."/>
            <person name="Li B."/>
            <person name="Xuan Z."/>
            <person name="Cao J."/>
            <person name="Asan"/>
            <person name="Wu Z."/>
            <person name="Zhang J."/>
            <person name="Cai Q."/>
            <person name="Bai Y."/>
            <person name="Zhao B."/>
            <person name="Han Y."/>
            <person name="Li Y."/>
            <person name="Li X."/>
            <person name="Wang S."/>
            <person name="Shi Q."/>
            <person name="Liu S."/>
            <person name="Cho W.K."/>
            <person name="Kim J.Y."/>
            <person name="Xu Y."/>
            <person name="Heller-Uszynska K."/>
            <person name="Miao H."/>
            <person name="Cheng Z."/>
            <person name="Zhang S."/>
            <person name="Wu J."/>
            <person name="Yang Y."/>
            <person name="Kang H."/>
            <person name="Li M."/>
            <person name="Liang H."/>
            <person name="Ren X."/>
            <person name="Shi Z."/>
            <person name="Wen M."/>
            <person name="Jian M."/>
            <person name="Yang H."/>
            <person name="Zhang G."/>
            <person name="Yang Z."/>
            <person name="Chen R."/>
            <person name="Liu S."/>
            <person name="Li J."/>
            <person name="Ma L."/>
            <person name="Liu H."/>
            <person name="Zhou Y."/>
            <person name="Zhao J."/>
            <person name="Fang X."/>
            <person name="Li G."/>
            <person name="Fang L."/>
            <person name="Li Y."/>
            <person name="Liu D."/>
            <person name="Zheng H."/>
            <person name="Zhang Y."/>
            <person name="Qin N."/>
            <person name="Li Z."/>
            <person name="Yang G."/>
            <person name="Yang S."/>
            <person name="Bolund L."/>
            <person name="Kristiansen K."/>
            <person name="Zheng H."/>
            <person name="Li S."/>
            <person name="Zhang X."/>
            <person name="Yang H."/>
            <person name="Wang J."/>
            <person name="Sun R."/>
            <person name="Zhang B."/>
            <person name="Jiang S."/>
            <person name="Wang J."/>
            <person name="Du Y."/>
            <person name="Li S."/>
        </authorList>
    </citation>
    <scope>NUCLEOTIDE SEQUENCE [LARGE SCALE GENOMIC DNA]</scope>
    <source>
        <strain evidence="3">cv. 9930</strain>
    </source>
</reference>
<reference evidence="2 3" key="4">
    <citation type="journal article" date="2011" name="BMC Genomics">
        <title>RNA-Seq improves annotation of protein-coding genes in the cucumber genome.</title>
        <authorList>
            <person name="Li Z."/>
            <person name="Zhang Z."/>
            <person name="Yan P."/>
            <person name="Huang S."/>
            <person name="Fei Z."/>
            <person name="Lin K."/>
        </authorList>
    </citation>
    <scope>NUCLEOTIDE SEQUENCE [LARGE SCALE GENOMIC DNA]</scope>
    <source>
        <strain evidence="3">cv. 9930</strain>
    </source>
</reference>
<gene>
    <name evidence="2" type="ORF">Csa_4G618480</name>
</gene>
<accession>A0A0A0KZV0</accession>
<evidence type="ECO:0000313" key="2">
    <source>
        <dbReference type="EMBL" id="KGN54983.1"/>
    </source>
</evidence>
<proteinExistence type="predicted"/>
<feature type="compositionally biased region" description="Polar residues" evidence="1">
    <location>
        <begin position="1"/>
        <end position="27"/>
    </location>
</feature>
<keyword evidence="3" id="KW-1185">Reference proteome</keyword>
<dbReference type="AlphaFoldDB" id="A0A0A0KZV0"/>
<reference evidence="2 3" key="3">
    <citation type="journal article" date="2010" name="BMC Genomics">
        <title>Transcriptome sequencing and comparative analysis of cucumber flowers with different sex types.</title>
        <authorList>
            <person name="Guo S."/>
            <person name="Zheng Y."/>
            <person name="Joung J.G."/>
            <person name="Liu S."/>
            <person name="Zhang Z."/>
            <person name="Crasta O.R."/>
            <person name="Sobral B.W."/>
            <person name="Xu Y."/>
            <person name="Huang S."/>
            <person name="Fei Z."/>
        </authorList>
    </citation>
    <scope>NUCLEOTIDE SEQUENCE [LARGE SCALE GENOMIC DNA]</scope>
    <source>
        <strain evidence="3">cv. 9930</strain>
    </source>
</reference>
<dbReference type="eggNOG" id="KOG1558">
    <property type="taxonomic scope" value="Eukaryota"/>
</dbReference>
<feature type="region of interest" description="Disordered" evidence="1">
    <location>
        <begin position="1"/>
        <end position="39"/>
    </location>
</feature>
<dbReference type="Gramene" id="KGN54983">
    <property type="protein sequence ID" value="KGN54983"/>
    <property type="gene ID" value="Csa_4G618480"/>
</dbReference>
<protein>
    <submittedName>
        <fullName evidence="2">Uncharacterized protein</fullName>
    </submittedName>
</protein>
<sequence length="53" mass="5696">MSDTAKSPLSKSMMDSENASATGNNNMPLPLPHSPPQTTYCIISTSQVQKKET</sequence>